<dbReference type="PANTHER" id="PTHR30004">
    <property type="entry name" value="4-HYDROXYTHREONINE-4-PHOSPHATE DEHYDROGENASE"/>
    <property type="match status" value="1"/>
</dbReference>
<dbReference type="NCBIfam" id="TIGR00557">
    <property type="entry name" value="pdxA"/>
    <property type="match status" value="1"/>
</dbReference>
<dbReference type="Pfam" id="PF04166">
    <property type="entry name" value="PdxA"/>
    <property type="match status" value="1"/>
</dbReference>
<dbReference type="PANTHER" id="PTHR30004:SF6">
    <property type="entry name" value="D-THREONATE 4-PHOSPHATE DEHYDROGENASE"/>
    <property type="match status" value="1"/>
</dbReference>
<dbReference type="HOGENOM" id="CLU_040168_4_0_10"/>
<dbReference type="GO" id="GO:0051287">
    <property type="term" value="F:NAD binding"/>
    <property type="evidence" value="ECO:0007669"/>
    <property type="project" value="InterPro"/>
</dbReference>
<dbReference type="KEGG" id="zpr:ZPR_4625"/>
<evidence type="ECO:0000313" key="5">
    <source>
        <dbReference type="Proteomes" id="UP000001654"/>
    </source>
</evidence>
<dbReference type="eggNOG" id="COG1995">
    <property type="taxonomic scope" value="Bacteria"/>
</dbReference>
<name>D5BDL9_ZUNPS</name>
<dbReference type="Proteomes" id="UP000001654">
    <property type="component" value="Chromosome"/>
</dbReference>
<reference evidence="4 5" key="1">
    <citation type="journal article" date="2010" name="BMC Genomics">
        <title>The complete genome of Zunongwangia profunda SM-A87 reveals its adaptation to the deep-sea environment and ecological role in sedimentary organic nitrogen degradation.</title>
        <authorList>
            <person name="Qin Q.L."/>
            <person name="Zhang X.Y."/>
            <person name="Wang X.M."/>
            <person name="Liu G.M."/>
            <person name="Chen X.L."/>
            <person name="Xie B.B."/>
            <person name="Dang H.Y."/>
            <person name="Zhou B.C."/>
            <person name="Yu J."/>
            <person name="Zhang Y.Z."/>
        </authorList>
    </citation>
    <scope>NUCLEOTIDE SEQUENCE [LARGE SCALE GENOMIC DNA]</scope>
    <source>
        <strain evidence="5">DSM 18752 / CCTCC AB 206139 / SM-A87</strain>
    </source>
</reference>
<dbReference type="EMBL" id="CP001650">
    <property type="protein sequence ID" value="ADF54925.1"/>
    <property type="molecule type" value="Genomic_DNA"/>
</dbReference>
<evidence type="ECO:0000256" key="2">
    <source>
        <dbReference type="ARBA" id="ARBA00023002"/>
    </source>
</evidence>
<dbReference type="STRING" id="655815.ZPR_4625"/>
<dbReference type="InterPro" id="IPR005255">
    <property type="entry name" value="PdxA_fam"/>
</dbReference>
<gene>
    <name evidence="4" type="ordered locus">ZPR_4625</name>
</gene>
<dbReference type="Gene3D" id="3.40.718.10">
    <property type="entry name" value="Isopropylmalate Dehydrogenase"/>
    <property type="match status" value="1"/>
</dbReference>
<accession>D5BDL9</accession>
<protein>
    <submittedName>
        <fullName evidence="4">4-hydroxythreonine-4-phosphate dehydrogenase</fullName>
    </submittedName>
</protein>
<evidence type="ECO:0000256" key="3">
    <source>
        <dbReference type="ARBA" id="ARBA00023027"/>
    </source>
</evidence>
<organism evidence="4 5">
    <name type="scientific">Zunongwangia profunda (strain DSM 18752 / CCTCC AB 206139 / SM-A87)</name>
    <name type="common">Wangia profunda</name>
    <dbReference type="NCBI Taxonomy" id="655815"/>
    <lineage>
        <taxon>Bacteria</taxon>
        <taxon>Pseudomonadati</taxon>
        <taxon>Bacteroidota</taxon>
        <taxon>Flavobacteriia</taxon>
        <taxon>Flavobacteriales</taxon>
        <taxon>Flavobacteriaceae</taxon>
        <taxon>Zunongwangia</taxon>
    </lineage>
</organism>
<evidence type="ECO:0000256" key="1">
    <source>
        <dbReference type="ARBA" id="ARBA00022723"/>
    </source>
</evidence>
<keyword evidence="2" id="KW-0560">Oxidoreductase</keyword>
<keyword evidence="5" id="KW-1185">Reference proteome</keyword>
<dbReference type="AlphaFoldDB" id="D5BDL9"/>
<dbReference type="GO" id="GO:0016491">
    <property type="term" value="F:oxidoreductase activity"/>
    <property type="evidence" value="ECO:0007669"/>
    <property type="project" value="UniProtKB-KW"/>
</dbReference>
<evidence type="ECO:0000313" key="4">
    <source>
        <dbReference type="EMBL" id="ADF54925.1"/>
    </source>
</evidence>
<dbReference type="SUPFAM" id="SSF53659">
    <property type="entry name" value="Isocitrate/Isopropylmalate dehydrogenase-like"/>
    <property type="match status" value="1"/>
</dbReference>
<proteinExistence type="predicted"/>
<dbReference type="GO" id="GO:0046872">
    <property type="term" value="F:metal ion binding"/>
    <property type="evidence" value="ECO:0007669"/>
    <property type="project" value="UniProtKB-KW"/>
</dbReference>
<keyword evidence="3" id="KW-0520">NAD</keyword>
<keyword evidence="1" id="KW-0479">Metal-binding</keyword>
<sequence length="360" mass="40100">MYVKVKYIFEGSMKHPKKIKVGISIGDLNGIGSEIVLKTFDDSRMLDFCTPVIFASTKIITFLKKKYKLAINFQGIDSAEHAIDGKVNIVNVWKESVTINFGEEDSKVGEYAFKSLEAATEALKKDEIDALVTAPINKHTIQSDKFNFPGHTDYLAKELQGESLMFMITDTLKVGLLTDHVALKDIANVITPELIKKKIAIIQHTLRQDFRIQKPKIAVLGINPHSGDNGVIGKEDEEILKPTLNEIRENGELVFGPFSADSFFGSKNYKNFDAVIASYHDQGLIPFKTLSFGQGVNFTAGLSKVRTSPDHGTAFEIAGTNSANINSFKEAVFKAIDIYKCRKEYKKLTKNPLKKQSKKI</sequence>